<comment type="caution">
    <text evidence="6">The sequence shown here is derived from an EMBL/GenBank/DDBJ whole genome shotgun (WGS) entry which is preliminary data.</text>
</comment>
<evidence type="ECO:0000313" key="6">
    <source>
        <dbReference type="EMBL" id="KAK5530073.1"/>
    </source>
</evidence>
<organism evidence="6 7">
    <name type="scientific">Vermiconidia calcicola</name>
    <dbReference type="NCBI Taxonomy" id="1690605"/>
    <lineage>
        <taxon>Eukaryota</taxon>
        <taxon>Fungi</taxon>
        <taxon>Dikarya</taxon>
        <taxon>Ascomycota</taxon>
        <taxon>Pezizomycotina</taxon>
        <taxon>Dothideomycetes</taxon>
        <taxon>Dothideomycetidae</taxon>
        <taxon>Mycosphaerellales</taxon>
        <taxon>Extremaceae</taxon>
        <taxon>Vermiconidia</taxon>
    </lineage>
</organism>
<dbReference type="Pfam" id="PF00011">
    <property type="entry name" value="HSP20"/>
    <property type="match status" value="1"/>
</dbReference>
<dbReference type="CDD" id="cd06464">
    <property type="entry name" value="ACD_sHsps-like"/>
    <property type="match status" value="1"/>
</dbReference>
<reference evidence="6 7" key="1">
    <citation type="submission" date="2023-06" db="EMBL/GenBank/DDBJ databases">
        <title>Black Yeasts Isolated from many extreme environments.</title>
        <authorList>
            <person name="Coleine C."/>
            <person name="Stajich J.E."/>
            <person name="Selbmann L."/>
        </authorList>
    </citation>
    <scope>NUCLEOTIDE SEQUENCE [LARGE SCALE GENOMIC DNA]</scope>
    <source>
        <strain evidence="6 7">CCFEE 5887</strain>
    </source>
</reference>
<keyword evidence="7" id="KW-1185">Reference proteome</keyword>
<dbReference type="AlphaFoldDB" id="A0AAV9PY54"/>
<evidence type="ECO:0000259" key="5">
    <source>
        <dbReference type="PROSITE" id="PS01031"/>
    </source>
</evidence>
<evidence type="ECO:0000313" key="7">
    <source>
        <dbReference type="Proteomes" id="UP001345827"/>
    </source>
</evidence>
<evidence type="ECO:0000256" key="2">
    <source>
        <dbReference type="PROSITE-ProRule" id="PRU00285"/>
    </source>
</evidence>
<protein>
    <recommendedName>
        <fullName evidence="5">SHSP domain-containing protein</fullName>
    </recommendedName>
</protein>
<dbReference type="EMBL" id="JAXLQG010000020">
    <property type="protein sequence ID" value="KAK5530073.1"/>
    <property type="molecule type" value="Genomic_DNA"/>
</dbReference>
<feature type="compositionally biased region" description="Basic and acidic residues" evidence="4">
    <location>
        <begin position="178"/>
        <end position="191"/>
    </location>
</feature>
<evidence type="ECO:0000256" key="3">
    <source>
        <dbReference type="RuleBase" id="RU003616"/>
    </source>
</evidence>
<proteinExistence type="inferred from homology"/>
<feature type="compositionally biased region" description="Low complexity" evidence="4">
    <location>
        <begin position="147"/>
        <end position="157"/>
    </location>
</feature>
<dbReference type="Proteomes" id="UP001345827">
    <property type="component" value="Unassembled WGS sequence"/>
</dbReference>
<dbReference type="PROSITE" id="PS01031">
    <property type="entry name" value="SHSP"/>
    <property type="match status" value="1"/>
</dbReference>
<dbReference type="Gene3D" id="2.60.40.790">
    <property type="match status" value="1"/>
</dbReference>
<evidence type="ECO:0000256" key="1">
    <source>
        <dbReference type="ARBA" id="ARBA00023016"/>
    </source>
</evidence>
<dbReference type="PANTHER" id="PTHR11527">
    <property type="entry name" value="HEAT-SHOCK PROTEIN 20 FAMILY MEMBER"/>
    <property type="match status" value="1"/>
</dbReference>
<gene>
    <name evidence="6" type="ORF">LTR25_009318</name>
</gene>
<dbReference type="SUPFAM" id="SSF49764">
    <property type="entry name" value="HSP20-like chaperones"/>
    <property type="match status" value="1"/>
</dbReference>
<feature type="domain" description="SHSP" evidence="5">
    <location>
        <begin position="49"/>
        <end position="249"/>
    </location>
</feature>
<dbReference type="InterPro" id="IPR002068">
    <property type="entry name" value="A-crystallin/Hsp20_dom"/>
</dbReference>
<feature type="region of interest" description="Disordered" evidence="4">
    <location>
        <begin position="115"/>
        <end position="191"/>
    </location>
</feature>
<comment type="similarity">
    <text evidence="2 3">Belongs to the small heat shock protein (HSP20) family.</text>
</comment>
<accession>A0AAV9PY54</accession>
<sequence>MSYFYAYPDINPYPTTHVAHTFPEKSGHHLHPIPIPYLAHKVHRAFHDKDHDVHVPKADVRETPKSFYLEVELPGIKDKSELHLRWTSTRTLLVTSKTHRPEIPESEMLEGAEAEAGAGAGAGGGTVEPTPILVPSPATARTGGQGPEAAPAPAPAESQQREERTAVGGSGPPSAMGDEAKKAEAAAKKEPHLTVDERQIGDMMRAFNFPVDVDRDSTHAKLDAGLLRVTVPKMMHGDAKVRHIPVSIHDGTSEAGDTSA</sequence>
<dbReference type="InterPro" id="IPR031107">
    <property type="entry name" value="Small_HSP"/>
</dbReference>
<evidence type="ECO:0000256" key="4">
    <source>
        <dbReference type="SAM" id="MobiDB-lite"/>
    </source>
</evidence>
<name>A0AAV9PY54_9PEZI</name>
<dbReference type="InterPro" id="IPR008978">
    <property type="entry name" value="HSP20-like_chaperone"/>
</dbReference>
<keyword evidence="1" id="KW-0346">Stress response</keyword>